<evidence type="ECO:0000256" key="3">
    <source>
        <dbReference type="ARBA" id="ARBA00022782"/>
    </source>
</evidence>
<dbReference type="NCBIfam" id="TIGR01557">
    <property type="entry name" value="myb_SHAQKYF"/>
    <property type="match status" value="1"/>
</dbReference>
<organism evidence="9 10">
    <name type="scientific">Trapa natans</name>
    <name type="common">Water chestnut</name>
    <dbReference type="NCBI Taxonomy" id="22666"/>
    <lineage>
        <taxon>Eukaryota</taxon>
        <taxon>Viridiplantae</taxon>
        <taxon>Streptophyta</taxon>
        <taxon>Embryophyta</taxon>
        <taxon>Tracheophyta</taxon>
        <taxon>Spermatophyta</taxon>
        <taxon>Magnoliopsida</taxon>
        <taxon>eudicotyledons</taxon>
        <taxon>Gunneridae</taxon>
        <taxon>Pentapetalae</taxon>
        <taxon>rosids</taxon>
        <taxon>malvids</taxon>
        <taxon>Myrtales</taxon>
        <taxon>Lythraceae</taxon>
        <taxon>Trapa</taxon>
    </lineage>
</organism>
<dbReference type="GO" id="GO:0005634">
    <property type="term" value="C:nucleus"/>
    <property type="evidence" value="ECO:0007669"/>
    <property type="project" value="UniProtKB-SubCell"/>
</dbReference>
<keyword evidence="2" id="KW-0217">Developmental protein</keyword>
<dbReference type="InterPro" id="IPR001005">
    <property type="entry name" value="SANT/Myb"/>
</dbReference>
<dbReference type="EMBL" id="JAXQNO010000017">
    <property type="protein sequence ID" value="KAK4779262.1"/>
    <property type="molecule type" value="Genomic_DNA"/>
</dbReference>
<keyword evidence="4" id="KW-0805">Transcription regulation</keyword>
<dbReference type="GO" id="GO:0006355">
    <property type="term" value="P:regulation of DNA-templated transcription"/>
    <property type="evidence" value="ECO:0007669"/>
    <property type="project" value="InterPro"/>
</dbReference>
<feature type="region of interest" description="Disordered" evidence="7">
    <location>
        <begin position="239"/>
        <end position="291"/>
    </location>
</feature>
<protein>
    <recommendedName>
        <fullName evidence="8">Myb-like domain-containing protein</fullName>
    </recommendedName>
</protein>
<keyword evidence="6" id="KW-0539">Nucleus</keyword>
<dbReference type="Gene3D" id="1.10.10.60">
    <property type="entry name" value="Homeodomain-like"/>
    <property type="match status" value="1"/>
</dbReference>
<feature type="domain" description="Myb-like" evidence="8">
    <location>
        <begin position="181"/>
        <end position="232"/>
    </location>
</feature>
<reference evidence="9 10" key="1">
    <citation type="journal article" date="2023" name="Hortic Res">
        <title>Pangenome of water caltrop reveals structural variations and asymmetric subgenome divergence after allopolyploidization.</title>
        <authorList>
            <person name="Zhang X."/>
            <person name="Chen Y."/>
            <person name="Wang L."/>
            <person name="Yuan Y."/>
            <person name="Fang M."/>
            <person name="Shi L."/>
            <person name="Lu R."/>
            <person name="Comes H.P."/>
            <person name="Ma Y."/>
            <person name="Chen Y."/>
            <person name="Huang G."/>
            <person name="Zhou Y."/>
            <person name="Zheng Z."/>
            <person name="Qiu Y."/>
        </authorList>
    </citation>
    <scope>NUCLEOTIDE SEQUENCE [LARGE SCALE GENOMIC DNA]</scope>
    <source>
        <strain evidence="9">F231</strain>
    </source>
</reference>
<dbReference type="SUPFAM" id="SSF46689">
    <property type="entry name" value="Homeodomain-like"/>
    <property type="match status" value="1"/>
</dbReference>
<evidence type="ECO:0000256" key="5">
    <source>
        <dbReference type="ARBA" id="ARBA00023163"/>
    </source>
</evidence>
<evidence type="ECO:0000256" key="4">
    <source>
        <dbReference type="ARBA" id="ARBA00023015"/>
    </source>
</evidence>
<name>A0AAN7L456_TRANT</name>
<feature type="region of interest" description="Disordered" evidence="7">
    <location>
        <begin position="90"/>
        <end position="114"/>
    </location>
</feature>
<dbReference type="GO" id="GO:0010158">
    <property type="term" value="P:abaxial cell fate specification"/>
    <property type="evidence" value="ECO:0007669"/>
    <property type="project" value="InterPro"/>
</dbReference>
<evidence type="ECO:0000256" key="6">
    <source>
        <dbReference type="ARBA" id="ARBA00023242"/>
    </source>
</evidence>
<comment type="caution">
    <text evidence="9">The sequence shown here is derived from an EMBL/GenBank/DDBJ whole genome shotgun (WGS) entry which is preliminary data.</text>
</comment>
<evidence type="ECO:0000256" key="2">
    <source>
        <dbReference type="ARBA" id="ARBA00022473"/>
    </source>
</evidence>
<dbReference type="InterPro" id="IPR044847">
    <property type="entry name" value="KAN_fam"/>
</dbReference>
<gene>
    <name evidence="9" type="ORF">SAY86_006790</name>
</gene>
<comment type="subcellular location">
    <subcellularLocation>
        <location evidence="1">Nucleus</location>
    </subcellularLocation>
</comment>
<evidence type="ECO:0000313" key="10">
    <source>
        <dbReference type="Proteomes" id="UP001346149"/>
    </source>
</evidence>
<sequence length="345" mass="37805">MSIIGVDLAEPTAASTIPAPDLSLHISLPDKAPVSSTSTEREESSTNFDIWDLSSTSASPNGFALMSPPHSSRLTINTDLSLLARSSNLEAESPWRSPPEEHRGISSSLPGFLPEKPQQPIVGTPIYGSNTAWLHHFPSVPAADYSCYFSRSCPSNNELRFVAPKPRRNSGGFRKSVRAPRMRWTSSLHAHFVHAVELLGGHERATPKAVLELMDVKDLTLAHVKSHLQMYRTVKNTDKAAAVSSDGSREDEHLHPTSPLRSDQDCSLHSRRVVPDGSSERTNAGYPSSNLWSNSSGGGDWIKLRVETLTSGRQTEENDFVKQNFIIGSNSSIGIRESREMESLL</sequence>
<evidence type="ECO:0000256" key="1">
    <source>
        <dbReference type="ARBA" id="ARBA00004123"/>
    </source>
</evidence>
<keyword evidence="5" id="KW-0804">Transcription</keyword>
<evidence type="ECO:0000256" key="7">
    <source>
        <dbReference type="SAM" id="MobiDB-lite"/>
    </source>
</evidence>
<dbReference type="PANTHER" id="PTHR31496:SF3">
    <property type="entry name" value="TRANSCRIPTION REPRESSOR KAN1"/>
    <property type="match status" value="1"/>
</dbReference>
<evidence type="ECO:0000259" key="8">
    <source>
        <dbReference type="Pfam" id="PF00249"/>
    </source>
</evidence>
<keyword evidence="3" id="KW-0221">Differentiation</keyword>
<keyword evidence="10" id="KW-1185">Reference proteome</keyword>
<accession>A0AAN7L456</accession>
<dbReference type="InterPro" id="IPR009057">
    <property type="entry name" value="Homeodomain-like_sf"/>
</dbReference>
<evidence type="ECO:0000313" key="9">
    <source>
        <dbReference type="EMBL" id="KAK4779262.1"/>
    </source>
</evidence>
<dbReference type="GO" id="GO:0000976">
    <property type="term" value="F:transcription cis-regulatory region binding"/>
    <property type="evidence" value="ECO:0007669"/>
    <property type="project" value="InterPro"/>
</dbReference>
<dbReference type="AlphaFoldDB" id="A0AAN7L456"/>
<dbReference type="Proteomes" id="UP001346149">
    <property type="component" value="Unassembled WGS sequence"/>
</dbReference>
<dbReference type="FunFam" id="1.10.10.60:FF:000002">
    <property type="entry name" value="Myb family transcription factor"/>
    <property type="match status" value="1"/>
</dbReference>
<dbReference type="PANTHER" id="PTHR31496">
    <property type="entry name" value="TRANSCRIPTION FACTOR KAN2-RELATED"/>
    <property type="match status" value="1"/>
</dbReference>
<dbReference type="Pfam" id="PF00249">
    <property type="entry name" value="Myb_DNA-binding"/>
    <property type="match status" value="1"/>
</dbReference>
<proteinExistence type="predicted"/>
<dbReference type="InterPro" id="IPR006447">
    <property type="entry name" value="Myb_dom_plants"/>
</dbReference>
<feature type="region of interest" description="Disordered" evidence="7">
    <location>
        <begin position="24"/>
        <end position="47"/>
    </location>
</feature>